<dbReference type="InterPro" id="IPR010977">
    <property type="entry name" value="Aromatic_deC"/>
</dbReference>
<dbReference type="GO" id="GO:0042427">
    <property type="term" value="P:serotonin biosynthetic process"/>
    <property type="evidence" value="ECO:0007669"/>
    <property type="project" value="TreeGrafter"/>
</dbReference>
<dbReference type="AlphaFoldDB" id="A0A8J6ECI0"/>
<dbReference type="PANTHER" id="PTHR11999:SF167">
    <property type="entry name" value="AROMATIC-L-AMINO-ACID DECARBOXYLASE"/>
    <property type="match status" value="1"/>
</dbReference>
<evidence type="ECO:0000313" key="4">
    <source>
        <dbReference type="Proteomes" id="UP000770717"/>
    </source>
</evidence>
<dbReference type="GO" id="GO:0004058">
    <property type="term" value="F:aromatic-L-amino-acid decarboxylase activity"/>
    <property type="evidence" value="ECO:0007669"/>
    <property type="project" value="TreeGrafter"/>
</dbReference>
<gene>
    <name evidence="3" type="ORF">GDO78_019300</name>
</gene>
<comment type="caution">
    <text evidence="3">The sequence shown here is derived from an EMBL/GenBank/DDBJ whole genome shotgun (WGS) entry which is preliminary data.</text>
</comment>
<organism evidence="3 4">
    <name type="scientific">Eleutherodactylus coqui</name>
    <name type="common">Puerto Rican coqui</name>
    <dbReference type="NCBI Taxonomy" id="57060"/>
    <lineage>
        <taxon>Eukaryota</taxon>
        <taxon>Metazoa</taxon>
        <taxon>Chordata</taxon>
        <taxon>Craniata</taxon>
        <taxon>Vertebrata</taxon>
        <taxon>Euteleostomi</taxon>
        <taxon>Amphibia</taxon>
        <taxon>Batrachia</taxon>
        <taxon>Anura</taxon>
        <taxon>Neobatrachia</taxon>
        <taxon>Hyloidea</taxon>
        <taxon>Eleutherodactylidae</taxon>
        <taxon>Eleutherodactylinae</taxon>
        <taxon>Eleutherodactylus</taxon>
        <taxon>Eleutherodactylus</taxon>
    </lineage>
</organism>
<accession>A0A8J6ECI0</accession>
<dbReference type="Proteomes" id="UP000770717">
    <property type="component" value="Unassembled WGS sequence"/>
</dbReference>
<dbReference type="Gene3D" id="1.20.1340.10">
    <property type="entry name" value="dopa decarboxylase, N-terminal domain"/>
    <property type="match status" value="1"/>
</dbReference>
<evidence type="ECO:0000256" key="1">
    <source>
        <dbReference type="ARBA" id="ARBA00011738"/>
    </source>
</evidence>
<evidence type="ECO:0000313" key="3">
    <source>
        <dbReference type="EMBL" id="KAG9464846.1"/>
    </source>
</evidence>
<dbReference type="OrthoDB" id="639767at2759"/>
<dbReference type="GO" id="GO:0006584">
    <property type="term" value="P:catecholamine metabolic process"/>
    <property type="evidence" value="ECO:0007669"/>
    <property type="project" value="TreeGrafter"/>
</dbReference>
<dbReference type="InterPro" id="IPR015424">
    <property type="entry name" value="PyrdxlP-dep_Trfase"/>
</dbReference>
<evidence type="ECO:0000256" key="2">
    <source>
        <dbReference type="ARBA" id="ARBA00022793"/>
    </source>
</evidence>
<protein>
    <submittedName>
        <fullName evidence="3">Uncharacterized protein</fullName>
    </submittedName>
</protein>
<dbReference type="EMBL" id="WNTK01003810">
    <property type="protein sequence ID" value="KAG9464846.1"/>
    <property type="molecule type" value="Genomic_DNA"/>
</dbReference>
<dbReference type="PANTHER" id="PTHR11999">
    <property type="entry name" value="GROUP II PYRIDOXAL-5-PHOSPHATE DECARBOXYLASE"/>
    <property type="match status" value="1"/>
</dbReference>
<dbReference type="GO" id="GO:0006520">
    <property type="term" value="P:amino acid metabolic process"/>
    <property type="evidence" value="ECO:0007669"/>
    <property type="project" value="InterPro"/>
</dbReference>
<proteinExistence type="predicted"/>
<keyword evidence="4" id="KW-1185">Reference proteome</keyword>
<sequence>MNSAEFRRRGRDMVDYIADYLEHIESRTVFPDVEPGYLRPMIPDSAPEEGETYEDIMKDVERVIMPGLETVMLDWLGKMIGLPEQFLAGSKGEGGGVIQDTEGKDVRLVVAFPDNQLTAGGTKSGSWGDQPCCPKP</sequence>
<dbReference type="SUPFAM" id="SSF53383">
    <property type="entry name" value="PLP-dependent transferases"/>
    <property type="match status" value="1"/>
</dbReference>
<keyword evidence="2" id="KW-0456">Lyase</keyword>
<keyword evidence="2" id="KW-0210">Decarboxylase</keyword>
<comment type="subunit">
    <text evidence="1">Homodimer.</text>
</comment>
<dbReference type="PRINTS" id="PR00800">
    <property type="entry name" value="YHDCRBOXLASE"/>
</dbReference>
<reference evidence="3" key="1">
    <citation type="thesis" date="2020" institute="ProQuest LLC" country="789 East Eisenhower Parkway, Ann Arbor, MI, USA">
        <title>Comparative Genomics and Chromosome Evolution.</title>
        <authorList>
            <person name="Mudd A.B."/>
        </authorList>
    </citation>
    <scope>NUCLEOTIDE SEQUENCE</scope>
    <source>
        <strain evidence="3">HN-11 Male</strain>
        <tissue evidence="3">Kidney and liver</tissue>
    </source>
</reference>
<name>A0A8J6ECI0_ELECQ</name>
<dbReference type="GO" id="GO:0005737">
    <property type="term" value="C:cytoplasm"/>
    <property type="evidence" value="ECO:0007669"/>
    <property type="project" value="TreeGrafter"/>
</dbReference>